<reference evidence="1 2" key="1">
    <citation type="journal article" date="2021" name="bioRxiv">
        <title>Chromosome-scale and haplotype-resolved genome assembly of a tetraploid potato cultivar.</title>
        <authorList>
            <person name="Sun H."/>
            <person name="Jiao W.-B."/>
            <person name="Krause K."/>
            <person name="Campoy J.A."/>
            <person name="Goel M."/>
            <person name="Folz-Donahue K."/>
            <person name="Kukat C."/>
            <person name="Huettel B."/>
            <person name="Schneeberger K."/>
        </authorList>
    </citation>
    <scope>NUCLEOTIDE SEQUENCE [LARGE SCALE GENOMIC DNA]</scope>
    <source>
        <strain evidence="1">SolTubOtavaFocal</strain>
        <tissue evidence="1">Leaves</tissue>
    </source>
</reference>
<dbReference type="EMBL" id="JAIVGD010000013">
    <property type="protein sequence ID" value="KAH0761782.1"/>
    <property type="molecule type" value="Genomic_DNA"/>
</dbReference>
<evidence type="ECO:0000313" key="1">
    <source>
        <dbReference type="EMBL" id="KAH0761782.1"/>
    </source>
</evidence>
<name>A0ABQ7VEK0_SOLTU</name>
<protein>
    <submittedName>
        <fullName evidence="1">Uncharacterized protein</fullName>
    </submittedName>
</protein>
<gene>
    <name evidence="1" type="ORF">KY290_017855</name>
</gene>
<proteinExistence type="predicted"/>
<sequence>MRQQTGSLGALPHSTSLVLDKFFSENEIFISTSDMYSVEVLLNAEHGTPTSGYPRINFTFMALTGYTVNVDALQMQGCSGSTSNCSFSKFYIVERSLSFYPTTLTSKVTGLTWRRNILVFQFHGMLKARYVRILETCSLKVNVFASLGTLLLWKDDSGLAPVAKYLCSFLSASIMLILSYFHRCKSEGLDTTKPLVSRSTFLVLTQLVFSVGLGE</sequence>
<evidence type="ECO:0000313" key="2">
    <source>
        <dbReference type="Proteomes" id="UP000826656"/>
    </source>
</evidence>
<comment type="caution">
    <text evidence="1">The sequence shown here is derived from an EMBL/GenBank/DDBJ whole genome shotgun (WGS) entry which is preliminary data.</text>
</comment>
<dbReference type="Proteomes" id="UP000826656">
    <property type="component" value="Unassembled WGS sequence"/>
</dbReference>
<organism evidence="1 2">
    <name type="scientific">Solanum tuberosum</name>
    <name type="common">Potato</name>
    <dbReference type="NCBI Taxonomy" id="4113"/>
    <lineage>
        <taxon>Eukaryota</taxon>
        <taxon>Viridiplantae</taxon>
        <taxon>Streptophyta</taxon>
        <taxon>Embryophyta</taxon>
        <taxon>Tracheophyta</taxon>
        <taxon>Spermatophyta</taxon>
        <taxon>Magnoliopsida</taxon>
        <taxon>eudicotyledons</taxon>
        <taxon>Gunneridae</taxon>
        <taxon>Pentapetalae</taxon>
        <taxon>asterids</taxon>
        <taxon>lamiids</taxon>
        <taxon>Solanales</taxon>
        <taxon>Solanaceae</taxon>
        <taxon>Solanoideae</taxon>
        <taxon>Solaneae</taxon>
        <taxon>Solanum</taxon>
    </lineage>
</organism>
<keyword evidence="2" id="KW-1185">Reference proteome</keyword>
<accession>A0ABQ7VEK0</accession>